<dbReference type="OrthoDB" id="10265211at2759"/>
<comment type="similarity">
    <text evidence="2">Belongs to the ORC3 family.</text>
</comment>
<keyword evidence="5" id="KW-0539">Nucleus</keyword>
<dbReference type="GO" id="GO:0031261">
    <property type="term" value="C:DNA replication preinitiation complex"/>
    <property type="evidence" value="ECO:0007669"/>
    <property type="project" value="TreeGrafter"/>
</dbReference>
<keyword evidence="4" id="KW-0238">DNA-binding</keyword>
<dbReference type="PANTHER" id="PTHR12748">
    <property type="entry name" value="ORIGIN RECOGNITION COMPLEX SUBUNIT 3"/>
    <property type="match status" value="1"/>
</dbReference>
<protein>
    <submittedName>
        <fullName evidence="9">Uncharacterized protein</fullName>
    </submittedName>
</protein>
<evidence type="ECO:0000313" key="9">
    <source>
        <dbReference type="EMBL" id="PAA59626.1"/>
    </source>
</evidence>
<evidence type="ECO:0000259" key="8">
    <source>
        <dbReference type="Pfam" id="PF18137"/>
    </source>
</evidence>
<dbReference type="PANTHER" id="PTHR12748:SF0">
    <property type="entry name" value="ORIGIN RECOGNITION COMPLEX SUBUNIT 3"/>
    <property type="match status" value="1"/>
</dbReference>
<dbReference type="Proteomes" id="UP000215902">
    <property type="component" value="Unassembled WGS sequence"/>
</dbReference>
<evidence type="ECO:0000256" key="3">
    <source>
        <dbReference type="ARBA" id="ARBA00022705"/>
    </source>
</evidence>
<evidence type="ECO:0000256" key="1">
    <source>
        <dbReference type="ARBA" id="ARBA00004123"/>
    </source>
</evidence>
<name>A0A267EDY2_9PLAT</name>
<reference evidence="9 10" key="1">
    <citation type="submission" date="2017-06" db="EMBL/GenBank/DDBJ databases">
        <title>A platform for efficient transgenesis in Macrostomum lignano, a flatworm model organism for stem cell research.</title>
        <authorList>
            <person name="Berezikov E."/>
        </authorList>
    </citation>
    <scope>NUCLEOTIDE SEQUENCE [LARGE SCALE GENOMIC DNA]</scope>
    <source>
        <strain evidence="9">DV1</strain>
        <tissue evidence="9">Whole organism</tissue>
    </source>
</reference>
<evidence type="ECO:0000256" key="6">
    <source>
        <dbReference type="SAM" id="MobiDB-lite"/>
    </source>
</evidence>
<dbReference type="GO" id="GO:0005664">
    <property type="term" value="C:nuclear origin of replication recognition complex"/>
    <property type="evidence" value="ECO:0007669"/>
    <property type="project" value="InterPro"/>
</dbReference>
<feature type="domain" description="Origin recognition complex subunit 3 N-terminal" evidence="7">
    <location>
        <begin position="83"/>
        <end position="374"/>
    </location>
</feature>
<feature type="region of interest" description="Disordered" evidence="6">
    <location>
        <begin position="491"/>
        <end position="519"/>
    </location>
</feature>
<dbReference type="GO" id="GO:0003688">
    <property type="term" value="F:DNA replication origin binding"/>
    <property type="evidence" value="ECO:0007669"/>
    <property type="project" value="TreeGrafter"/>
</dbReference>
<dbReference type="InterPro" id="IPR020795">
    <property type="entry name" value="ORC3"/>
</dbReference>
<dbReference type="Pfam" id="PF07034">
    <property type="entry name" value="ORC3_N"/>
    <property type="match status" value="1"/>
</dbReference>
<evidence type="ECO:0000256" key="5">
    <source>
        <dbReference type="ARBA" id="ARBA00023242"/>
    </source>
</evidence>
<keyword evidence="3" id="KW-0235">DNA replication</keyword>
<gene>
    <name evidence="9" type="ORF">BOX15_Mlig030233g1</name>
</gene>
<dbReference type="Pfam" id="PF18137">
    <property type="entry name" value="WHD_ORC"/>
    <property type="match status" value="1"/>
</dbReference>
<evidence type="ECO:0000259" key="7">
    <source>
        <dbReference type="Pfam" id="PF07034"/>
    </source>
</evidence>
<sequence length="681" mass="74130">MKPAPRRLLILDGPPALLARLPKFARASGAAAGTPAKQPPPPQSAGKSRRRALSPQPLAMKIDSGVAGGGDAAAEQAAADARFAAVWPWYEQQAASVLAESNVGVCSSLADFLAGQHAEWLLRWRRRSDSPTADDDGFFDCLAGRLPFAALHSGVNTPDRDAMLSGLTASLEASGNFRLAQVDSSDLVSSTQLFSKALAQWLPEIGSTPVQAGKVSVNIKHTFLLAAEVYQSVFGAAADKRQKQQKQQPPQLVLLIRDFDETTSGKALNKFILVSSHYAAQLPVACVCSLSKTLASLQSLLSSRALARLSVRCFRSAPAGILFDRVLDRVLINCRQWHFRLSRPTFDCLVEAFDEREFSIAAFMLRLRLALLGHIGAEDPAGTAHLRQLRAVPLVMQLIGKLLNWDSRRDIYSLLLSNRQHLCDSEEYLSRLAALLAESTETVLARVESARQLLNLLNEDCDSLTQSLLAGWSAYLDELADELTRRRDETAALTDPAVASPGQGGPGSEHKLTRQAQRQQLEAEISRRAEQTKIGANLRTRLVDCLNRRLRADLQAPLPGLHANCRPALTAAFAADPAGWLEKQLLGGDEAEVSESNGMADVRVAFRLVKECRRLVRTVELMQSFAACRAADGDAGNAENSPSPSQMLQVRFMRACAQLQLMGFVKISAQRPDRIVRLTAV</sequence>
<proteinExistence type="inferred from homology"/>
<dbReference type="STRING" id="282301.A0A267EDY2"/>
<keyword evidence="10" id="KW-1185">Reference proteome</keyword>
<organism evidence="9 10">
    <name type="scientific">Macrostomum lignano</name>
    <dbReference type="NCBI Taxonomy" id="282301"/>
    <lineage>
        <taxon>Eukaryota</taxon>
        <taxon>Metazoa</taxon>
        <taxon>Spiralia</taxon>
        <taxon>Lophotrochozoa</taxon>
        <taxon>Platyhelminthes</taxon>
        <taxon>Rhabditophora</taxon>
        <taxon>Macrostomorpha</taxon>
        <taxon>Macrostomida</taxon>
        <taxon>Macrostomidae</taxon>
        <taxon>Macrostomum</taxon>
    </lineage>
</organism>
<comment type="caution">
    <text evidence="9">The sequence shown here is derived from an EMBL/GenBank/DDBJ whole genome shotgun (WGS) entry which is preliminary data.</text>
</comment>
<dbReference type="GO" id="GO:0006270">
    <property type="term" value="P:DNA replication initiation"/>
    <property type="evidence" value="ECO:0007669"/>
    <property type="project" value="TreeGrafter"/>
</dbReference>
<evidence type="ECO:0000256" key="2">
    <source>
        <dbReference type="ARBA" id="ARBA00010977"/>
    </source>
</evidence>
<dbReference type="InterPro" id="IPR040855">
    <property type="entry name" value="ORC_WH_C"/>
</dbReference>
<dbReference type="EMBL" id="NIVC01002245">
    <property type="protein sequence ID" value="PAA59626.1"/>
    <property type="molecule type" value="Genomic_DNA"/>
</dbReference>
<comment type="subcellular location">
    <subcellularLocation>
        <location evidence="1">Nucleus</location>
    </subcellularLocation>
</comment>
<feature type="region of interest" description="Disordered" evidence="6">
    <location>
        <begin position="28"/>
        <end position="54"/>
    </location>
</feature>
<dbReference type="GO" id="GO:0005656">
    <property type="term" value="C:nuclear pre-replicative complex"/>
    <property type="evidence" value="ECO:0007669"/>
    <property type="project" value="TreeGrafter"/>
</dbReference>
<dbReference type="AlphaFoldDB" id="A0A267EDY2"/>
<dbReference type="InterPro" id="IPR045667">
    <property type="entry name" value="ORC3_N"/>
</dbReference>
<feature type="domain" description="Origin recognition complex subunit 3 winged helix C-terminal" evidence="8">
    <location>
        <begin position="577"/>
        <end position="678"/>
    </location>
</feature>
<evidence type="ECO:0000256" key="4">
    <source>
        <dbReference type="ARBA" id="ARBA00023125"/>
    </source>
</evidence>
<accession>A0A267EDY2</accession>
<evidence type="ECO:0000313" key="10">
    <source>
        <dbReference type="Proteomes" id="UP000215902"/>
    </source>
</evidence>